<comment type="caution">
    <text evidence="2">The sequence shown here is derived from an EMBL/GenBank/DDBJ whole genome shotgun (WGS) entry which is preliminary data.</text>
</comment>
<reference evidence="2 3" key="1">
    <citation type="submission" date="2024-06" db="EMBL/GenBank/DDBJ databases">
        <title>Complete genome of Phlyctema vagabunda strain 19-DSS-EL-015.</title>
        <authorList>
            <person name="Fiorenzani C."/>
        </authorList>
    </citation>
    <scope>NUCLEOTIDE SEQUENCE [LARGE SCALE GENOMIC DNA]</scope>
    <source>
        <strain evidence="2 3">19-DSS-EL-015</strain>
    </source>
</reference>
<evidence type="ECO:0000256" key="1">
    <source>
        <dbReference type="SAM" id="MobiDB-lite"/>
    </source>
</evidence>
<keyword evidence="3" id="KW-1185">Reference proteome</keyword>
<feature type="compositionally biased region" description="Polar residues" evidence="1">
    <location>
        <begin position="1"/>
        <end position="10"/>
    </location>
</feature>
<accession>A0ABR4PXV1</accession>
<dbReference type="Proteomes" id="UP001629113">
    <property type="component" value="Unassembled WGS sequence"/>
</dbReference>
<gene>
    <name evidence="2" type="ORF">PVAG01_01701</name>
</gene>
<evidence type="ECO:0000313" key="2">
    <source>
        <dbReference type="EMBL" id="KAL3428192.1"/>
    </source>
</evidence>
<proteinExistence type="predicted"/>
<evidence type="ECO:0000313" key="3">
    <source>
        <dbReference type="Proteomes" id="UP001629113"/>
    </source>
</evidence>
<organism evidence="2 3">
    <name type="scientific">Phlyctema vagabunda</name>
    <dbReference type="NCBI Taxonomy" id="108571"/>
    <lineage>
        <taxon>Eukaryota</taxon>
        <taxon>Fungi</taxon>
        <taxon>Dikarya</taxon>
        <taxon>Ascomycota</taxon>
        <taxon>Pezizomycotina</taxon>
        <taxon>Leotiomycetes</taxon>
        <taxon>Helotiales</taxon>
        <taxon>Dermateaceae</taxon>
        <taxon>Phlyctema</taxon>
    </lineage>
</organism>
<sequence length="242" mass="26329">MSTLNGTQIPSAPVSKSADTQSTTKPDINGVQGSEVPKDNLEHASSDGSSSRSSTAAQDIKIRPPLKYAIPDLKTFRQPTVEWLVGTWSVTHSTLPMWRKAKNVRITYKIIPPTTPDGPTLLDDEVCSVPTARTLLPQPKSIKGIDTPDGAGGWDWKGKGLLKIASSHWEILGWGERDGERWVVTYFAASMFTPAGLDIYSSKKEGISEGLAKDIIASLQKSKSRDMSALVTASMKEVKIEY</sequence>
<feature type="compositionally biased region" description="Polar residues" evidence="1">
    <location>
        <begin position="17"/>
        <end position="26"/>
    </location>
</feature>
<protein>
    <submittedName>
        <fullName evidence="2">Uncharacterized protein</fullName>
    </submittedName>
</protein>
<name>A0ABR4PXV1_9HELO</name>
<feature type="compositionally biased region" description="Basic and acidic residues" evidence="1">
    <location>
        <begin position="36"/>
        <end position="45"/>
    </location>
</feature>
<dbReference type="EMBL" id="JBFCZG010000001">
    <property type="protein sequence ID" value="KAL3428192.1"/>
    <property type="molecule type" value="Genomic_DNA"/>
</dbReference>
<feature type="region of interest" description="Disordered" evidence="1">
    <location>
        <begin position="1"/>
        <end position="58"/>
    </location>
</feature>